<dbReference type="PANTHER" id="PTHR47026:SF2">
    <property type="entry name" value="FLAGELLAR ASSOCIATED PROTEIN"/>
    <property type="match status" value="1"/>
</dbReference>
<evidence type="ECO:0000313" key="3">
    <source>
        <dbReference type="Proteomes" id="UP000179807"/>
    </source>
</evidence>
<dbReference type="PANTHER" id="PTHR47026">
    <property type="entry name" value="PIGMENTOSA GTPASE REGULATOR-LIKE PROTEIN, PUTATIVE-RELATED"/>
    <property type="match status" value="1"/>
</dbReference>
<evidence type="ECO:0000256" key="1">
    <source>
        <dbReference type="SAM" id="MobiDB-lite"/>
    </source>
</evidence>
<feature type="region of interest" description="Disordered" evidence="1">
    <location>
        <begin position="1"/>
        <end position="21"/>
    </location>
</feature>
<proteinExistence type="predicted"/>
<dbReference type="EMBL" id="MLAK01001037">
    <property type="protein sequence ID" value="OHS98849.1"/>
    <property type="molecule type" value="Genomic_DNA"/>
</dbReference>
<keyword evidence="3" id="KW-1185">Reference proteome</keyword>
<gene>
    <name evidence="2" type="ORF">TRFO_01933</name>
</gene>
<dbReference type="GeneID" id="94825103"/>
<dbReference type="Proteomes" id="UP000179807">
    <property type="component" value="Unassembled WGS sequence"/>
</dbReference>
<evidence type="ECO:0000313" key="2">
    <source>
        <dbReference type="EMBL" id="OHS98849.1"/>
    </source>
</evidence>
<reference evidence="2" key="1">
    <citation type="submission" date="2016-10" db="EMBL/GenBank/DDBJ databases">
        <authorList>
            <person name="Benchimol M."/>
            <person name="Almeida L.G."/>
            <person name="Vasconcelos A.T."/>
            <person name="Perreira-Neves A."/>
            <person name="Rosa I.A."/>
            <person name="Tasca T."/>
            <person name="Bogo M.R."/>
            <person name="de Souza W."/>
        </authorList>
    </citation>
    <scope>NUCLEOTIDE SEQUENCE [LARGE SCALE GENOMIC DNA]</scope>
    <source>
        <strain evidence="2">K</strain>
    </source>
</reference>
<comment type="caution">
    <text evidence="2">The sequence shown here is derived from an EMBL/GenBank/DDBJ whole genome shotgun (WGS) entry which is preliminary data.</text>
</comment>
<dbReference type="VEuPathDB" id="TrichDB:TRFO_01933"/>
<name>A0A1J4JJR1_9EUKA</name>
<accession>A0A1J4JJR1</accession>
<sequence>MNENAEIYQPTDGFGKVATDSLTAPTPDMLFNFQEPQNATSDQPPRRKISTAIPPETIEKIKNDVLNGQPLHSIHCEIMPYLIKALKEDRDMKIAHRNADDAQKSDELLFAARQLYNEQIKESTLNNRINNIKSRLEGAQRCLVDVKKKYERMRMDMVESHKSQIFGLENRQKQELEKVRQTWRSPKYQRKFNKPSQELRTLQYQANLLRKDRRYSEQRKTEKQVKLKVELEQNENAWRMNTEYANALRILETRQRNELNVILQMQKEKEEELNIQEKFAISQQQKRIANLQAEYAVACDPVKSWNLYHRNDRPKGKAKARSTNKKFPTLAEFITLPLPPISSPRRRIRTAVNLNEINA</sequence>
<organism evidence="2 3">
    <name type="scientific">Tritrichomonas foetus</name>
    <dbReference type="NCBI Taxonomy" id="1144522"/>
    <lineage>
        <taxon>Eukaryota</taxon>
        <taxon>Metamonada</taxon>
        <taxon>Parabasalia</taxon>
        <taxon>Tritrichomonadida</taxon>
        <taxon>Tritrichomonadidae</taxon>
        <taxon>Tritrichomonas</taxon>
    </lineage>
</organism>
<dbReference type="AlphaFoldDB" id="A0A1J4JJR1"/>
<protein>
    <submittedName>
        <fullName evidence="2">Uncharacterized protein</fullName>
    </submittedName>
</protein>
<dbReference type="RefSeq" id="XP_068351986.1">
    <property type="nucleotide sequence ID" value="XM_068490399.1"/>
</dbReference>